<dbReference type="PANTHER" id="PTHR10492">
    <property type="match status" value="1"/>
</dbReference>
<name>A0A914DXX8_9BILA</name>
<dbReference type="GO" id="GO:0005524">
    <property type="term" value="F:ATP binding"/>
    <property type="evidence" value="ECO:0007669"/>
    <property type="project" value="UniProtKB-KW"/>
</dbReference>
<evidence type="ECO:0000259" key="8">
    <source>
        <dbReference type="Pfam" id="PF05970"/>
    </source>
</evidence>
<evidence type="ECO:0000313" key="11">
    <source>
        <dbReference type="WBParaSite" id="ACRNAN_scaffold4505.g21149.t1"/>
    </source>
</evidence>
<dbReference type="AlphaFoldDB" id="A0A914DXX8"/>
<dbReference type="InterPro" id="IPR049163">
    <property type="entry name" value="Pif1-like_2B_dom"/>
</dbReference>
<keyword evidence="5" id="KW-0227">DNA damage</keyword>
<protein>
    <recommendedName>
        <fullName evidence="5">ATP-dependent DNA helicase</fullName>
        <ecNumber evidence="5">5.6.2.3</ecNumber>
    </recommendedName>
</protein>
<dbReference type="Pfam" id="PF21530">
    <property type="entry name" value="Pif1_2B_dom"/>
    <property type="match status" value="1"/>
</dbReference>
<comment type="similarity">
    <text evidence="5">Belongs to the helicase family.</text>
</comment>
<dbReference type="Pfam" id="PF05970">
    <property type="entry name" value="PIF1"/>
    <property type="match status" value="1"/>
</dbReference>
<evidence type="ECO:0000313" key="10">
    <source>
        <dbReference type="Proteomes" id="UP000887540"/>
    </source>
</evidence>
<keyword evidence="3 5" id="KW-0347">Helicase</keyword>
<keyword evidence="5" id="KW-0233">DNA recombination</keyword>
<evidence type="ECO:0000259" key="9">
    <source>
        <dbReference type="Pfam" id="PF21530"/>
    </source>
</evidence>
<feature type="region of interest" description="Disordered" evidence="6">
    <location>
        <begin position="1"/>
        <end position="23"/>
    </location>
</feature>
<comment type="cofactor">
    <cofactor evidence="5">
        <name>Mg(2+)</name>
        <dbReference type="ChEBI" id="CHEBI:18420"/>
    </cofactor>
</comment>
<accession>A0A914DXX8</accession>
<keyword evidence="2 5" id="KW-0378">Hydrolase</keyword>
<keyword evidence="4 5" id="KW-0067">ATP-binding</keyword>
<dbReference type="GO" id="GO:0000723">
    <property type="term" value="P:telomere maintenance"/>
    <property type="evidence" value="ECO:0007669"/>
    <property type="project" value="InterPro"/>
</dbReference>
<dbReference type="InterPro" id="IPR027417">
    <property type="entry name" value="P-loop_NTPase"/>
</dbReference>
<organism evidence="10 11">
    <name type="scientific">Acrobeloides nanus</name>
    <dbReference type="NCBI Taxonomy" id="290746"/>
    <lineage>
        <taxon>Eukaryota</taxon>
        <taxon>Metazoa</taxon>
        <taxon>Ecdysozoa</taxon>
        <taxon>Nematoda</taxon>
        <taxon>Chromadorea</taxon>
        <taxon>Rhabditida</taxon>
        <taxon>Tylenchina</taxon>
        <taxon>Cephalobomorpha</taxon>
        <taxon>Cephaloboidea</taxon>
        <taxon>Cephalobidae</taxon>
        <taxon>Acrobeloides</taxon>
    </lineage>
</organism>
<feature type="domain" description="DNA helicase Pif1-like 2B" evidence="9">
    <location>
        <begin position="226"/>
        <end position="272"/>
    </location>
</feature>
<reference evidence="11" key="1">
    <citation type="submission" date="2022-11" db="UniProtKB">
        <authorList>
            <consortium name="WormBaseParasite"/>
        </authorList>
    </citation>
    <scope>IDENTIFICATION</scope>
</reference>
<evidence type="ECO:0000256" key="1">
    <source>
        <dbReference type="ARBA" id="ARBA00022741"/>
    </source>
</evidence>
<evidence type="ECO:0000256" key="5">
    <source>
        <dbReference type="RuleBase" id="RU363044"/>
    </source>
</evidence>
<comment type="catalytic activity">
    <reaction evidence="5">
        <text>ATP + H2O = ADP + phosphate + H(+)</text>
        <dbReference type="Rhea" id="RHEA:13065"/>
        <dbReference type="ChEBI" id="CHEBI:15377"/>
        <dbReference type="ChEBI" id="CHEBI:15378"/>
        <dbReference type="ChEBI" id="CHEBI:30616"/>
        <dbReference type="ChEBI" id="CHEBI:43474"/>
        <dbReference type="ChEBI" id="CHEBI:456216"/>
        <dbReference type="EC" id="5.6.2.3"/>
    </reaction>
</comment>
<dbReference type="EC" id="5.6.2.3" evidence="5"/>
<dbReference type="WBParaSite" id="ACRNAN_scaffold4505.g21149.t1">
    <property type="protein sequence ID" value="ACRNAN_scaffold4505.g21149.t1"/>
    <property type="gene ID" value="ACRNAN_scaffold4505.g21149"/>
</dbReference>
<dbReference type="GO" id="GO:0006310">
    <property type="term" value="P:DNA recombination"/>
    <property type="evidence" value="ECO:0007669"/>
    <property type="project" value="UniProtKB-KW"/>
</dbReference>
<feature type="domain" description="DNA replication helicase" evidence="7">
    <location>
        <begin position="318"/>
        <end position="375"/>
    </location>
</feature>
<evidence type="ECO:0000259" key="7">
    <source>
        <dbReference type="Pfam" id="PF02689"/>
    </source>
</evidence>
<proteinExistence type="inferred from homology"/>
<keyword evidence="1 5" id="KW-0547">Nucleotide-binding</keyword>
<dbReference type="GO" id="GO:0016787">
    <property type="term" value="F:hydrolase activity"/>
    <property type="evidence" value="ECO:0007669"/>
    <property type="project" value="UniProtKB-KW"/>
</dbReference>
<dbReference type="SUPFAM" id="SSF52540">
    <property type="entry name" value="P-loop containing nucleoside triphosphate hydrolases"/>
    <property type="match status" value="1"/>
</dbReference>
<dbReference type="PANTHER" id="PTHR10492:SF57">
    <property type="entry name" value="ATP-DEPENDENT DNA HELICASE"/>
    <property type="match status" value="1"/>
</dbReference>
<feature type="domain" description="DNA helicase Pif1-like DEAD-box helicase" evidence="8">
    <location>
        <begin position="2"/>
        <end position="140"/>
    </location>
</feature>
<dbReference type="InterPro" id="IPR003840">
    <property type="entry name" value="DNA_helicase_dom"/>
</dbReference>
<dbReference type="Proteomes" id="UP000887540">
    <property type="component" value="Unplaced"/>
</dbReference>
<evidence type="ECO:0000256" key="2">
    <source>
        <dbReference type="ARBA" id="ARBA00022801"/>
    </source>
</evidence>
<keyword evidence="10" id="KW-1185">Reference proteome</keyword>
<sequence length="384" mass="44248">MHKAMGLPVPLTKDSNSNVKVQSKKGKQLGANDVFIIDEAPMMPKYVLDIFDRKMREITQVEEPFGGKIVILGGDFRQCLPIKRYANRSELVNLSIRESRLWNKNYFEVFKLRQNKRTLPEEQDFAEFLLKLGNGELETVEDPDYIKVPELCLETEDLINAVFGEAIEKNDYAELFKRVILTTTNERALEVNNEITAMLEGDTRIYKSIDKADDGEPKGYIEYPTEFLRTLNSSGLPPHELKLKENTPVMLLRNLRPSIGLCNGTRLIVKRLHDHLLECEILTGEKKGNRVFITRISCTTEEGRFPFILSRRQFPVKPCYAMTINKSQGQTLEYVGIDLMEEVFSHGQLYVAFSRTISWDCVKVFVNPEKENWTRNVVWKEALS</sequence>
<evidence type="ECO:0000256" key="4">
    <source>
        <dbReference type="ARBA" id="ARBA00022840"/>
    </source>
</evidence>
<evidence type="ECO:0000256" key="6">
    <source>
        <dbReference type="SAM" id="MobiDB-lite"/>
    </source>
</evidence>
<dbReference type="Pfam" id="PF02689">
    <property type="entry name" value="Herpes_Helicase"/>
    <property type="match status" value="1"/>
</dbReference>
<dbReference type="GO" id="GO:0006281">
    <property type="term" value="P:DNA repair"/>
    <property type="evidence" value="ECO:0007669"/>
    <property type="project" value="UniProtKB-KW"/>
</dbReference>
<dbReference type="CDD" id="cd18809">
    <property type="entry name" value="SF1_C_RecD"/>
    <property type="match status" value="1"/>
</dbReference>
<dbReference type="GO" id="GO:0043139">
    <property type="term" value="F:5'-3' DNA helicase activity"/>
    <property type="evidence" value="ECO:0007669"/>
    <property type="project" value="UniProtKB-EC"/>
</dbReference>
<dbReference type="InterPro" id="IPR010285">
    <property type="entry name" value="DNA_helicase_pif1-like_DEAD"/>
</dbReference>
<evidence type="ECO:0000256" key="3">
    <source>
        <dbReference type="ARBA" id="ARBA00022806"/>
    </source>
</evidence>
<dbReference type="Gene3D" id="3.40.50.300">
    <property type="entry name" value="P-loop containing nucleotide triphosphate hydrolases"/>
    <property type="match status" value="2"/>
</dbReference>
<keyword evidence="5" id="KW-0234">DNA repair</keyword>